<evidence type="ECO:0000256" key="6">
    <source>
        <dbReference type="ARBA" id="ARBA00023102"/>
    </source>
</evidence>
<keyword evidence="11" id="KW-1185">Reference proteome</keyword>
<organism evidence="10 11">
    <name type="scientific">Candidatus Clostridium radicumherbarum</name>
    <dbReference type="NCBI Taxonomy" id="3381662"/>
    <lineage>
        <taxon>Bacteria</taxon>
        <taxon>Bacillati</taxon>
        <taxon>Bacillota</taxon>
        <taxon>Clostridia</taxon>
        <taxon>Eubacteriales</taxon>
        <taxon>Clostridiaceae</taxon>
        <taxon>Clostridium</taxon>
    </lineage>
</organism>
<dbReference type="SUPFAM" id="SSF89550">
    <property type="entry name" value="PHP domain-like"/>
    <property type="match status" value="1"/>
</dbReference>
<evidence type="ECO:0000313" key="11">
    <source>
        <dbReference type="Proteomes" id="UP001623661"/>
    </source>
</evidence>
<dbReference type="PANTHER" id="PTHR21039:SF0">
    <property type="entry name" value="HISTIDINOL-PHOSPHATASE"/>
    <property type="match status" value="1"/>
</dbReference>
<comment type="similarity">
    <text evidence="2 8">Belongs to the PHP hydrolase family. HisK subfamily.</text>
</comment>
<gene>
    <name evidence="10" type="ORF">ACJDUH_15720</name>
</gene>
<dbReference type="EC" id="3.1.3.15" evidence="3 8"/>
<dbReference type="EMBL" id="JBJHZY010000003">
    <property type="protein sequence ID" value="MFL0269531.1"/>
    <property type="molecule type" value="Genomic_DNA"/>
</dbReference>
<evidence type="ECO:0000259" key="9">
    <source>
        <dbReference type="Pfam" id="PF02811"/>
    </source>
</evidence>
<dbReference type="NCBIfam" id="TIGR01856">
    <property type="entry name" value="hisJ_fam"/>
    <property type="match status" value="1"/>
</dbReference>
<protein>
    <recommendedName>
        <fullName evidence="3 8">Histidinol-phosphatase</fullName>
        <shortName evidence="8">HolPase</shortName>
        <ecNumber evidence="3 8">3.1.3.15</ecNumber>
    </recommendedName>
</protein>
<evidence type="ECO:0000256" key="5">
    <source>
        <dbReference type="ARBA" id="ARBA00022801"/>
    </source>
</evidence>
<dbReference type="InterPro" id="IPR004013">
    <property type="entry name" value="PHP_dom"/>
</dbReference>
<comment type="catalytic activity">
    <reaction evidence="7 8">
        <text>L-histidinol phosphate + H2O = L-histidinol + phosphate</text>
        <dbReference type="Rhea" id="RHEA:14465"/>
        <dbReference type="ChEBI" id="CHEBI:15377"/>
        <dbReference type="ChEBI" id="CHEBI:43474"/>
        <dbReference type="ChEBI" id="CHEBI:57699"/>
        <dbReference type="ChEBI" id="CHEBI:57980"/>
        <dbReference type="EC" id="3.1.3.15"/>
    </reaction>
</comment>
<keyword evidence="4 8" id="KW-0028">Amino-acid biosynthesis</keyword>
<evidence type="ECO:0000313" key="10">
    <source>
        <dbReference type="EMBL" id="MFL0269531.1"/>
    </source>
</evidence>
<dbReference type="Proteomes" id="UP001623661">
    <property type="component" value="Unassembled WGS sequence"/>
</dbReference>
<evidence type="ECO:0000256" key="8">
    <source>
        <dbReference type="RuleBase" id="RU366003"/>
    </source>
</evidence>
<name>A0ABW8TYL3_9CLOT</name>
<evidence type="ECO:0000256" key="1">
    <source>
        <dbReference type="ARBA" id="ARBA00004970"/>
    </source>
</evidence>
<proteinExistence type="inferred from homology"/>
<evidence type="ECO:0000256" key="2">
    <source>
        <dbReference type="ARBA" id="ARBA00009152"/>
    </source>
</evidence>
<comment type="pathway">
    <text evidence="1 8">Amino-acid biosynthesis; L-histidine biosynthesis; L-histidine from 5-phospho-alpha-D-ribose 1-diphosphate: step 8/9.</text>
</comment>
<evidence type="ECO:0000256" key="3">
    <source>
        <dbReference type="ARBA" id="ARBA00013085"/>
    </source>
</evidence>
<dbReference type="NCBIfam" id="NF004086">
    <property type="entry name" value="PRK05588.1"/>
    <property type="match status" value="1"/>
</dbReference>
<dbReference type="InterPro" id="IPR010140">
    <property type="entry name" value="Histidinol_P_phosphatase_HisJ"/>
</dbReference>
<dbReference type="InterPro" id="IPR016195">
    <property type="entry name" value="Pol/histidinol_Pase-like"/>
</dbReference>
<keyword evidence="5 8" id="KW-0378">Hydrolase</keyword>
<comment type="caution">
    <text evidence="10">The sequence shown here is derived from an EMBL/GenBank/DDBJ whole genome shotgun (WGS) entry which is preliminary data.</text>
</comment>
<reference evidence="10 11" key="1">
    <citation type="submission" date="2024-11" db="EMBL/GenBank/DDBJ databases">
        <authorList>
            <person name="Heng Y.C."/>
            <person name="Lim A.C.H."/>
            <person name="Lee J.K.Y."/>
            <person name="Kittelmann S."/>
        </authorList>
    </citation>
    <scope>NUCLEOTIDE SEQUENCE [LARGE SCALE GENOMIC DNA]</scope>
    <source>
        <strain evidence="10 11">WILCCON 0202</strain>
    </source>
</reference>
<dbReference type="Pfam" id="PF02811">
    <property type="entry name" value="PHP"/>
    <property type="match status" value="1"/>
</dbReference>
<sequence>MFDSHVHTSFSTDSRMKIEDAIKKSEELNLGLVITEHMDINYPIESKFKFNQDDYFKQYERYKGSNLLLGIELGMRDDCIDENRSLIGKYPFDYVIGSIHLVDNVDLYTKTFYENKSKTEAYAEYFKCMLNCINTHNFINALGHIDYISRYAAYSDSEIYYEDFSDYIDEILKAAVLNNTVLEINTRRLDGLQVIDNFKKIFKRYYELGGRLVTIGSDSHRVQDLGNHFHHAENIADYCNLKPVYFKERKPEYIK</sequence>
<dbReference type="RefSeq" id="WP_406766210.1">
    <property type="nucleotide sequence ID" value="NZ_JBJHZY010000003.1"/>
</dbReference>
<accession>A0ABW8TYL3</accession>
<evidence type="ECO:0000256" key="4">
    <source>
        <dbReference type="ARBA" id="ARBA00022605"/>
    </source>
</evidence>
<feature type="domain" description="PHP" evidence="9">
    <location>
        <begin position="3"/>
        <end position="186"/>
    </location>
</feature>
<evidence type="ECO:0000256" key="7">
    <source>
        <dbReference type="ARBA" id="ARBA00049158"/>
    </source>
</evidence>
<dbReference type="Gene3D" id="3.20.20.140">
    <property type="entry name" value="Metal-dependent hydrolases"/>
    <property type="match status" value="1"/>
</dbReference>
<keyword evidence="6 8" id="KW-0368">Histidine biosynthesis</keyword>
<dbReference type="PANTHER" id="PTHR21039">
    <property type="entry name" value="HISTIDINOL PHOSPHATASE-RELATED"/>
    <property type="match status" value="1"/>
</dbReference>